<evidence type="ECO:0000256" key="1">
    <source>
        <dbReference type="SAM" id="MobiDB-lite"/>
    </source>
</evidence>
<name>A0AA86SFN5_9FABA</name>
<dbReference type="Pfam" id="PF24750">
    <property type="entry name" value="b-prop_At3g26010-like"/>
    <property type="match status" value="1"/>
</dbReference>
<dbReference type="SMART" id="SM00256">
    <property type="entry name" value="FBOX"/>
    <property type="match status" value="1"/>
</dbReference>
<dbReference type="SUPFAM" id="SSF81383">
    <property type="entry name" value="F-box domain"/>
    <property type="match status" value="1"/>
</dbReference>
<keyword evidence="5" id="KW-1185">Reference proteome</keyword>
<accession>A0AA86SFN5</accession>
<evidence type="ECO:0000256" key="2">
    <source>
        <dbReference type="SAM" id="Phobius"/>
    </source>
</evidence>
<dbReference type="Pfam" id="PF00646">
    <property type="entry name" value="F-box"/>
    <property type="match status" value="1"/>
</dbReference>
<dbReference type="InterPro" id="IPR036047">
    <property type="entry name" value="F-box-like_dom_sf"/>
</dbReference>
<proteinExistence type="predicted"/>
<dbReference type="AlphaFoldDB" id="A0AA86SFN5"/>
<dbReference type="InterPro" id="IPR001810">
    <property type="entry name" value="F-box_dom"/>
</dbReference>
<evidence type="ECO:0000259" key="3">
    <source>
        <dbReference type="SMART" id="SM00256"/>
    </source>
</evidence>
<feature type="domain" description="F-box" evidence="3">
    <location>
        <begin position="26"/>
        <end position="65"/>
    </location>
</feature>
<feature type="region of interest" description="Disordered" evidence="1">
    <location>
        <begin position="1"/>
        <end position="20"/>
    </location>
</feature>
<protein>
    <recommendedName>
        <fullName evidence="3">F-box domain-containing protein</fullName>
    </recommendedName>
</protein>
<dbReference type="InterPro" id="IPR056592">
    <property type="entry name" value="Beta-prop_At3g26010-like"/>
</dbReference>
<keyword evidence="2" id="KW-0472">Membrane</keyword>
<dbReference type="InterPro" id="IPR011043">
    <property type="entry name" value="Gal_Oxase/kelch_b-propeller"/>
</dbReference>
<reference evidence="4" key="1">
    <citation type="submission" date="2023-10" db="EMBL/GenBank/DDBJ databases">
        <authorList>
            <person name="Domelevo Entfellner J.-B."/>
        </authorList>
    </citation>
    <scope>NUCLEOTIDE SEQUENCE</scope>
</reference>
<dbReference type="Gene3D" id="1.20.1280.50">
    <property type="match status" value="1"/>
</dbReference>
<dbReference type="InterPro" id="IPR055290">
    <property type="entry name" value="At3g26010-like"/>
</dbReference>
<dbReference type="PANTHER" id="PTHR35546:SF130">
    <property type="entry name" value="EXPRESSED PROTEIN"/>
    <property type="match status" value="1"/>
</dbReference>
<dbReference type="SUPFAM" id="SSF50965">
    <property type="entry name" value="Galactose oxidase, central domain"/>
    <property type="match status" value="1"/>
</dbReference>
<organism evidence="4 5">
    <name type="scientific">Sphenostylis stenocarpa</name>
    <dbReference type="NCBI Taxonomy" id="92480"/>
    <lineage>
        <taxon>Eukaryota</taxon>
        <taxon>Viridiplantae</taxon>
        <taxon>Streptophyta</taxon>
        <taxon>Embryophyta</taxon>
        <taxon>Tracheophyta</taxon>
        <taxon>Spermatophyta</taxon>
        <taxon>Magnoliopsida</taxon>
        <taxon>eudicotyledons</taxon>
        <taxon>Gunneridae</taxon>
        <taxon>Pentapetalae</taxon>
        <taxon>rosids</taxon>
        <taxon>fabids</taxon>
        <taxon>Fabales</taxon>
        <taxon>Fabaceae</taxon>
        <taxon>Papilionoideae</taxon>
        <taxon>50 kb inversion clade</taxon>
        <taxon>NPAAA clade</taxon>
        <taxon>indigoferoid/millettioid clade</taxon>
        <taxon>Phaseoleae</taxon>
        <taxon>Sphenostylis</taxon>
    </lineage>
</organism>
<keyword evidence="2" id="KW-1133">Transmembrane helix</keyword>
<feature type="transmembrane region" description="Helical" evidence="2">
    <location>
        <begin position="231"/>
        <end position="252"/>
    </location>
</feature>
<dbReference type="PANTHER" id="PTHR35546">
    <property type="entry name" value="F-BOX PROTEIN INTERACTION DOMAIN PROTEIN-RELATED"/>
    <property type="match status" value="1"/>
</dbReference>
<keyword evidence="2" id="KW-0812">Transmembrane</keyword>
<gene>
    <name evidence="4" type="ORF">AYBTSS11_LOCUS14774</name>
</gene>
<dbReference type="Gramene" id="rna-AYBTSS11_LOCUS14774">
    <property type="protein sequence ID" value="CAJ1951441.1"/>
    <property type="gene ID" value="gene-AYBTSS11_LOCUS14774"/>
</dbReference>
<sequence>MAQFSLSSSAKHSSSPSSSLTNINNLSDDVLAEIFVQMPFRSILKCKCVCKRWLRMISSASFPTEFVSRQHSLFSTYLTFLSSHQLILGFFPRDSDLNVQTHMVPLSPDTLIRGDVCGYSNGLFLCCSNRYTTGRGYFVYDPLTKQCTHIPSFPDADEGQGLYAVGFLSHTHHPKQGEDGGRSSRCFWVVIIRTFIRRKYEFEVDAFSSERGKWRQAYASCAEGFAFAPHWMLSFAFGGYLYFMGSINIFVFDPKFLFSSTIDYPQDADAMNIMSFGFLGCSGGTLRIADIGKNELRVWELTNPQRWHLVHKTNFSEHLPTSFCSNYYKRVAGFHPYDGDTVYLYSYVDGIFVANLRTKKFEPISGYDKSDISPFQVELSPIPYA</sequence>
<evidence type="ECO:0000313" key="4">
    <source>
        <dbReference type="EMBL" id="CAJ1951441.1"/>
    </source>
</evidence>
<dbReference type="Proteomes" id="UP001189624">
    <property type="component" value="Chromosome 4"/>
</dbReference>
<dbReference type="EMBL" id="OY731401">
    <property type="protein sequence ID" value="CAJ1951441.1"/>
    <property type="molecule type" value="Genomic_DNA"/>
</dbReference>
<evidence type="ECO:0000313" key="5">
    <source>
        <dbReference type="Proteomes" id="UP001189624"/>
    </source>
</evidence>